<dbReference type="AlphaFoldDB" id="A0A084GDH7"/>
<gene>
    <name evidence="2" type="ORF">SAPIO_CDS2224</name>
</gene>
<comment type="caution">
    <text evidence="2">The sequence shown here is derived from an EMBL/GenBank/DDBJ whole genome shotgun (WGS) entry which is preliminary data.</text>
</comment>
<proteinExistence type="predicted"/>
<dbReference type="Pfam" id="PF14420">
    <property type="entry name" value="Clr5"/>
    <property type="match status" value="1"/>
</dbReference>
<evidence type="ECO:0000313" key="3">
    <source>
        <dbReference type="Proteomes" id="UP000028545"/>
    </source>
</evidence>
<dbReference type="Pfam" id="PF13424">
    <property type="entry name" value="TPR_12"/>
    <property type="match status" value="2"/>
</dbReference>
<dbReference type="Gene3D" id="1.25.40.10">
    <property type="entry name" value="Tetratricopeptide repeat domain"/>
    <property type="match status" value="3"/>
</dbReference>
<dbReference type="GeneID" id="27721296"/>
<name>A0A084GDH7_PSEDA</name>
<evidence type="ECO:0000259" key="1">
    <source>
        <dbReference type="Pfam" id="PF14420"/>
    </source>
</evidence>
<dbReference type="Pfam" id="PF13374">
    <property type="entry name" value="TPR_10"/>
    <property type="match status" value="3"/>
</dbReference>
<dbReference type="InterPro" id="IPR011990">
    <property type="entry name" value="TPR-like_helical_dom_sf"/>
</dbReference>
<dbReference type="Proteomes" id="UP000028545">
    <property type="component" value="Unassembled WGS sequence"/>
</dbReference>
<evidence type="ECO:0000313" key="2">
    <source>
        <dbReference type="EMBL" id="KEZ45389.1"/>
    </source>
</evidence>
<dbReference type="HOGENOM" id="CLU_399092_0_0_1"/>
<sequence length="690" mass="78496">MDFPMDDLPAFHEPFPTLHPTTFLELYELTGMDLAPRGQAPEVLLAPGLASGEGYTLPSLDAFAALSATSQNTSLPDDAVEVANVSMGPPTRPRKRKAGTLKAEDWEPRRPFIKRLHIDQGLPLKEVKNRMESEFGFKAEYRISQWALDRNVKPREMKATARKRPYRRLFERNKRELASTVRGQEADPQKIDRRMKRNDNPKVLDMIPVPLHPRHPQFSIEQFPHTVLRIFVQYRYRPVEEERLREDLTSRRMLYEPGNPTTLRTLLKLGGVFLDQGRYKSAEKVIREAVNAYSDDSDEKDMDMLLALGLLGRVLRLQGSYSEAATMQKKVLEKRKGILGDEHIDTIAAMSELAKTLTYQGEPNEVATMLNEVLEKRKRILGDEHPDTITAKSDLSLVLGDPHHQTKFETATTMQREVFEMRNRILGDNHPDTITAMSNFATTLGNQGEFETSLEMARDVLAKRNHILGDEHPDTITAMSNVALSLAAQGEPGEVVAIETMLNQVLEKRERILGEEHFDTITAMSGLALILEAKNDGQIRIFNRIVRLGNQDELGEAVARRREVLEKVQRIFGHEHYHTIEAMANLASSLCHQDEFDEAVAMLREALEKMKRTFGNEHPVTIRAMNNLAMALRDQGEFETAAMIQREVLKKGKRVFGEEDPYMARFTENLERILRDQKSLEGDSESLVPM</sequence>
<dbReference type="InterPro" id="IPR053137">
    <property type="entry name" value="NLR-like"/>
</dbReference>
<dbReference type="InterPro" id="IPR025676">
    <property type="entry name" value="Clr5_dom"/>
</dbReference>
<dbReference type="KEGG" id="sapo:SAPIO_CDS2224"/>
<organism evidence="2 3">
    <name type="scientific">Pseudallescheria apiosperma</name>
    <name type="common">Scedosporium apiospermum</name>
    <dbReference type="NCBI Taxonomy" id="563466"/>
    <lineage>
        <taxon>Eukaryota</taxon>
        <taxon>Fungi</taxon>
        <taxon>Dikarya</taxon>
        <taxon>Ascomycota</taxon>
        <taxon>Pezizomycotina</taxon>
        <taxon>Sordariomycetes</taxon>
        <taxon>Hypocreomycetidae</taxon>
        <taxon>Microascales</taxon>
        <taxon>Microascaceae</taxon>
        <taxon>Scedosporium</taxon>
    </lineage>
</organism>
<dbReference type="EMBL" id="JOWA01000085">
    <property type="protein sequence ID" value="KEZ45389.1"/>
    <property type="molecule type" value="Genomic_DNA"/>
</dbReference>
<dbReference type="OMA" id="HEHYHTI"/>
<reference evidence="2 3" key="1">
    <citation type="journal article" date="2014" name="Genome Announc.">
        <title>Draft genome sequence of the pathogenic fungus Scedosporium apiospermum.</title>
        <authorList>
            <person name="Vandeputte P."/>
            <person name="Ghamrawi S."/>
            <person name="Rechenmann M."/>
            <person name="Iltis A."/>
            <person name="Giraud S."/>
            <person name="Fleury M."/>
            <person name="Thornton C."/>
            <person name="Delhaes L."/>
            <person name="Meyer W."/>
            <person name="Papon N."/>
            <person name="Bouchara J.P."/>
        </authorList>
    </citation>
    <scope>NUCLEOTIDE SEQUENCE [LARGE SCALE GENOMIC DNA]</scope>
    <source>
        <strain evidence="2 3">IHEM 14462</strain>
    </source>
</reference>
<dbReference type="SUPFAM" id="SSF48452">
    <property type="entry name" value="TPR-like"/>
    <property type="match status" value="3"/>
</dbReference>
<feature type="domain" description="Clr5" evidence="1">
    <location>
        <begin position="103"/>
        <end position="148"/>
    </location>
</feature>
<dbReference type="InterPro" id="IPR019734">
    <property type="entry name" value="TPR_rpt"/>
</dbReference>
<dbReference type="RefSeq" id="XP_016645188.1">
    <property type="nucleotide sequence ID" value="XM_016785310.1"/>
</dbReference>
<keyword evidence="3" id="KW-1185">Reference proteome</keyword>
<dbReference type="PANTHER" id="PTHR46082:SF6">
    <property type="entry name" value="AAA+ ATPASE DOMAIN-CONTAINING PROTEIN-RELATED"/>
    <property type="match status" value="1"/>
</dbReference>
<dbReference type="SMART" id="SM00028">
    <property type="entry name" value="TPR"/>
    <property type="match status" value="6"/>
</dbReference>
<protein>
    <recommendedName>
        <fullName evidence="1">Clr5 domain-containing protein</fullName>
    </recommendedName>
</protein>
<accession>A0A084GDH7</accession>
<dbReference type="OrthoDB" id="626167at2759"/>
<dbReference type="VEuPathDB" id="FungiDB:SAPIO_CDS2224"/>
<dbReference type="PANTHER" id="PTHR46082">
    <property type="entry name" value="ATP/GTP-BINDING PROTEIN-RELATED"/>
    <property type="match status" value="1"/>
</dbReference>